<dbReference type="InterPro" id="IPR003100">
    <property type="entry name" value="PAZ_dom"/>
</dbReference>
<dbReference type="PANTHER" id="PTHR22891">
    <property type="entry name" value="EUKARYOTIC TRANSLATION INITIATION FACTOR 2C"/>
    <property type="match status" value="1"/>
</dbReference>
<name>A0A2H3JKA1_WOLCO</name>
<dbReference type="InterPro" id="IPR003165">
    <property type="entry name" value="Piwi"/>
</dbReference>
<dbReference type="InterPro" id="IPR014811">
    <property type="entry name" value="ArgoL1"/>
</dbReference>
<dbReference type="InterPro" id="IPR036397">
    <property type="entry name" value="RNaseH_sf"/>
</dbReference>
<evidence type="ECO:0000313" key="4">
    <source>
        <dbReference type="EMBL" id="PCH42610.1"/>
    </source>
</evidence>
<dbReference type="SUPFAM" id="SSF53098">
    <property type="entry name" value="Ribonuclease H-like"/>
    <property type="match status" value="1"/>
</dbReference>
<evidence type="ECO:0000259" key="2">
    <source>
        <dbReference type="PROSITE" id="PS50821"/>
    </source>
</evidence>
<dbReference type="OrthoDB" id="10252740at2759"/>
<dbReference type="SMART" id="SM00950">
    <property type="entry name" value="Piwi"/>
    <property type="match status" value="1"/>
</dbReference>
<dbReference type="InterPro" id="IPR012337">
    <property type="entry name" value="RNaseH-like_sf"/>
</dbReference>
<feature type="domain" description="PAZ" evidence="2">
    <location>
        <begin position="168"/>
        <end position="286"/>
    </location>
</feature>
<gene>
    <name evidence="4" type="ORF">WOLCODRAFT_137986</name>
</gene>
<dbReference type="Pfam" id="PF16488">
    <property type="entry name" value="ArgoL2"/>
    <property type="match status" value="1"/>
</dbReference>
<organism evidence="4 5">
    <name type="scientific">Wolfiporia cocos (strain MD-104)</name>
    <name type="common">Brown rot fungus</name>
    <dbReference type="NCBI Taxonomy" id="742152"/>
    <lineage>
        <taxon>Eukaryota</taxon>
        <taxon>Fungi</taxon>
        <taxon>Dikarya</taxon>
        <taxon>Basidiomycota</taxon>
        <taxon>Agaricomycotina</taxon>
        <taxon>Agaricomycetes</taxon>
        <taxon>Polyporales</taxon>
        <taxon>Phaeolaceae</taxon>
        <taxon>Wolfiporia</taxon>
    </lineage>
</organism>
<dbReference type="InterPro" id="IPR032473">
    <property type="entry name" value="Argonaute_Mid_dom"/>
</dbReference>
<dbReference type="PROSITE" id="PS50822">
    <property type="entry name" value="PIWI"/>
    <property type="match status" value="1"/>
</dbReference>
<comment type="similarity">
    <text evidence="1">Belongs to the argonaute family.</text>
</comment>
<dbReference type="SUPFAM" id="SSF101690">
    <property type="entry name" value="PAZ domain"/>
    <property type="match status" value="1"/>
</dbReference>
<dbReference type="InterPro" id="IPR032474">
    <property type="entry name" value="Argonaute_N"/>
</dbReference>
<dbReference type="SMART" id="SM01163">
    <property type="entry name" value="DUF1785"/>
    <property type="match status" value="1"/>
</dbReference>
<dbReference type="InterPro" id="IPR032472">
    <property type="entry name" value="ArgoL2"/>
</dbReference>
<sequence length="812" mass="90017">MQIIDRLQTDIAPQVFMPRAVYDGRRNMFTAQKLPFINATFAVTLIDPTPLGQVGIGGGASDSAKEYRVHLMHVAEINPRHLHRFLQGQQEHTNKVHTAVTALSVVIRMEPSLRYLFGVRSFYTSHEIRHIGGGLVLWRGYFQSLRPAIGRMFFNIDSSAAAMYQPGPLIDLCLSFLGQSNPAVLAPTCGFPDRDRARLRRFLYGLRVIATPPRQQAGRRNTPRVIKKVSSVGANALSFTMREGGTITVARYFQQTYDYTLRFPDIVCVEVGNGALIPMELCTVEPGQIVKKQIPPERSYDLLQFAKQKPSDRIASITAGLEVLAYGQSEYTRQFGLHVAPGARPLSVPARILPPPTLKCGVGSRQSEIVPRNGAWNMVNRRFFRPCVITRWAVVIYEREGRFNQRTAHEMVNGLVSAARGTGIIVHERDPVIRWEDGRGRIAEQLKDASRACHQKNQSAGFPDLMVIILPEGGGDIYRAVKHFGDVAAGVATQRMKSSKCSHAKAQYFVNVCLKINVKCGGINTIPEPSPVALMDPHIHTIAMGAHVIRPPPGPEGRPSFTSLVGNVDSDLVKYVATSRVQKSRQEVIDDIKDMAKDVIEKYINHRTNVEKAASPKPACIVLYRAGVSEGQSKQVLDHELPRLKEACAELNMDPKITIVLINKGHHVRFFPQSQSDADSSGNCQAGTVIDRDVTHPWGLDWYLQSQAGTSGTSRPSHYSVLYDDNKFSADNLQALSYALCHACARSTRSISIPAPVYYAGIVASRAIYQCEPEAIYQDDPEADHDSADSASAFMRAYKPLHRNMSSVMYFS</sequence>
<dbReference type="Pfam" id="PF02171">
    <property type="entry name" value="Piwi"/>
    <property type="match status" value="1"/>
</dbReference>
<evidence type="ECO:0000259" key="3">
    <source>
        <dbReference type="PROSITE" id="PS50822"/>
    </source>
</evidence>
<dbReference type="Pfam" id="PF08699">
    <property type="entry name" value="ArgoL1"/>
    <property type="match status" value="1"/>
</dbReference>
<dbReference type="Pfam" id="PF16486">
    <property type="entry name" value="ArgoN"/>
    <property type="match status" value="1"/>
</dbReference>
<evidence type="ECO:0000313" key="5">
    <source>
        <dbReference type="Proteomes" id="UP000218811"/>
    </source>
</evidence>
<proteinExistence type="inferred from homology"/>
<keyword evidence="5" id="KW-1185">Reference proteome</keyword>
<evidence type="ECO:0000256" key="1">
    <source>
        <dbReference type="RuleBase" id="RU361178"/>
    </source>
</evidence>
<dbReference type="Gene3D" id="3.30.420.10">
    <property type="entry name" value="Ribonuclease H-like superfamily/Ribonuclease H"/>
    <property type="match status" value="1"/>
</dbReference>
<dbReference type="SMART" id="SM00949">
    <property type="entry name" value="PAZ"/>
    <property type="match status" value="1"/>
</dbReference>
<reference evidence="4 5" key="1">
    <citation type="journal article" date="2012" name="Science">
        <title>The Paleozoic origin of enzymatic lignin decomposition reconstructed from 31 fungal genomes.</title>
        <authorList>
            <person name="Floudas D."/>
            <person name="Binder M."/>
            <person name="Riley R."/>
            <person name="Barry K."/>
            <person name="Blanchette R.A."/>
            <person name="Henrissat B."/>
            <person name="Martinez A.T."/>
            <person name="Otillar R."/>
            <person name="Spatafora J.W."/>
            <person name="Yadav J.S."/>
            <person name="Aerts A."/>
            <person name="Benoit I."/>
            <person name="Boyd A."/>
            <person name="Carlson A."/>
            <person name="Copeland A."/>
            <person name="Coutinho P.M."/>
            <person name="de Vries R.P."/>
            <person name="Ferreira P."/>
            <person name="Findley K."/>
            <person name="Foster B."/>
            <person name="Gaskell J."/>
            <person name="Glotzer D."/>
            <person name="Gorecki P."/>
            <person name="Heitman J."/>
            <person name="Hesse C."/>
            <person name="Hori C."/>
            <person name="Igarashi K."/>
            <person name="Jurgens J.A."/>
            <person name="Kallen N."/>
            <person name="Kersten P."/>
            <person name="Kohler A."/>
            <person name="Kuees U."/>
            <person name="Kumar T.K.A."/>
            <person name="Kuo A."/>
            <person name="LaButti K."/>
            <person name="Larrondo L.F."/>
            <person name="Lindquist E."/>
            <person name="Ling A."/>
            <person name="Lombard V."/>
            <person name="Lucas S."/>
            <person name="Lundell T."/>
            <person name="Martin R."/>
            <person name="McLaughlin D.J."/>
            <person name="Morgenstern I."/>
            <person name="Morin E."/>
            <person name="Murat C."/>
            <person name="Nagy L.G."/>
            <person name="Nolan M."/>
            <person name="Ohm R.A."/>
            <person name="Patyshakuliyeva A."/>
            <person name="Rokas A."/>
            <person name="Ruiz-Duenas F.J."/>
            <person name="Sabat G."/>
            <person name="Salamov A."/>
            <person name="Samejima M."/>
            <person name="Schmutz J."/>
            <person name="Slot J.C."/>
            <person name="St John F."/>
            <person name="Stenlid J."/>
            <person name="Sun H."/>
            <person name="Sun S."/>
            <person name="Syed K."/>
            <person name="Tsang A."/>
            <person name="Wiebenga A."/>
            <person name="Young D."/>
            <person name="Pisabarro A."/>
            <person name="Eastwood D.C."/>
            <person name="Martin F."/>
            <person name="Cullen D."/>
            <person name="Grigoriev I.V."/>
            <person name="Hibbett D.S."/>
        </authorList>
    </citation>
    <scope>NUCLEOTIDE SEQUENCE [LARGE SCALE GENOMIC DNA]</scope>
    <source>
        <strain evidence="4 5">MD-104</strain>
    </source>
</reference>
<accession>A0A2H3JKA1</accession>
<dbReference type="PROSITE" id="PS50821">
    <property type="entry name" value="PAZ"/>
    <property type="match status" value="1"/>
</dbReference>
<dbReference type="CDD" id="cd02846">
    <property type="entry name" value="PAZ_argonaute_like"/>
    <property type="match status" value="1"/>
</dbReference>
<dbReference type="AlphaFoldDB" id="A0A2H3JKA1"/>
<dbReference type="Pfam" id="PF16487">
    <property type="entry name" value="ArgoMid"/>
    <property type="match status" value="1"/>
</dbReference>
<protein>
    <submittedName>
        <fullName evidence="4">Argonaute-like protein</fullName>
    </submittedName>
</protein>
<dbReference type="Pfam" id="PF02170">
    <property type="entry name" value="PAZ"/>
    <property type="match status" value="1"/>
</dbReference>
<dbReference type="Proteomes" id="UP000218811">
    <property type="component" value="Unassembled WGS sequence"/>
</dbReference>
<dbReference type="STRING" id="742152.A0A2H3JKA1"/>
<dbReference type="Gene3D" id="2.170.260.10">
    <property type="entry name" value="paz domain"/>
    <property type="match status" value="1"/>
</dbReference>
<dbReference type="Gene3D" id="3.40.50.2300">
    <property type="match status" value="1"/>
</dbReference>
<dbReference type="EMBL" id="KB468124">
    <property type="protein sequence ID" value="PCH42610.1"/>
    <property type="molecule type" value="Genomic_DNA"/>
</dbReference>
<dbReference type="InterPro" id="IPR036085">
    <property type="entry name" value="PAZ_dom_sf"/>
</dbReference>
<dbReference type="GO" id="GO:0003723">
    <property type="term" value="F:RNA binding"/>
    <property type="evidence" value="ECO:0007669"/>
    <property type="project" value="InterPro"/>
</dbReference>
<feature type="domain" description="Piwi" evidence="3">
    <location>
        <begin position="465"/>
        <end position="772"/>
    </location>
</feature>
<dbReference type="OMA" id="ANATIIM"/>